<dbReference type="GO" id="GO:0016020">
    <property type="term" value="C:membrane"/>
    <property type="evidence" value="ECO:0007669"/>
    <property type="project" value="UniProtKB-SubCell"/>
</dbReference>
<dbReference type="PANTHER" id="PTHR22945:SF40">
    <property type="entry name" value="SERPENTINE RECEPTOR, CLASS D (DELTA)-RELATED"/>
    <property type="match status" value="1"/>
</dbReference>
<accession>A0AAN5CL44</accession>
<evidence type="ECO:0000256" key="4">
    <source>
        <dbReference type="ARBA" id="ARBA00022989"/>
    </source>
</evidence>
<keyword evidence="8" id="KW-1185">Reference proteome</keyword>
<dbReference type="InterPro" id="IPR050920">
    <property type="entry name" value="Nematode_rcpt-like_delta"/>
</dbReference>
<evidence type="ECO:0000256" key="5">
    <source>
        <dbReference type="ARBA" id="ARBA00023136"/>
    </source>
</evidence>
<sequence length="149" mass="16492">LLTSYFRTPAHMQVYSRILAAFALCDMAGVVAMMLSVTREQVLYTAAILEFNGVCAAFGLDFCCVMFGVQEYMYSATCMLLCSSFAYRLRALHRIAATGSAEAAVIGMISAIIAVNFPLIALYHRATTIRDPIIDVYRRDRGLGWDQPI</sequence>
<evidence type="ECO:0000313" key="8">
    <source>
        <dbReference type="Proteomes" id="UP001328107"/>
    </source>
</evidence>
<keyword evidence="3 6" id="KW-0812">Transmembrane</keyword>
<comment type="similarity">
    <text evidence="2">Belongs to the nematode receptor-like protein srd family.</text>
</comment>
<feature type="transmembrane region" description="Helical" evidence="6">
    <location>
        <begin position="14"/>
        <end position="35"/>
    </location>
</feature>
<evidence type="ECO:0000256" key="1">
    <source>
        <dbReference type="ARBA" id="ARBA00004141"/>
    </source>
</evidence>
<dbReference type="EMBL" id="BTRK01000004">
    <property type="protein sequence ID" value="GMR46359.1"/>
    <property type="molecule type" value="Genomic_DNA"/>
</dbReference>
<evidence type="ECO:0000256" key="3">
    <source>
        <dbReference type="ARBA" id="ARBA00022692"/>
    </source>
</evidence>
<reference evidence="8" key="1">
    <citation type="submission" date="2022-10" db="EMBL/GenBank/DDBJ databases">
        <title>Genome assembly of Pristionchus species.</title>
        <authorList>
            <person name="Yoshida K."/>
            <person name="Sommer R.J."/>
        </authorList>
    </citation>
    <scope>NUCLEOTIDE SEQUENCE [LARGE SCALE GENOMIC DNA]</scope>
    <source>
        <strain evidence="8">RS5460</strain>
    </source>
</reference>
<dbReference type="InterPro" id="IPR019421">
    <property type="entry name" value="7TM_GPCR_serpentine_rcpt_Srd"/>
</dbReference>
<evidence type="ECO:0000256" key="6">
    <source>
        <dbReference type="SAM" id="Phobius"/>
    </source>
</evidence>
<dbReference type="Pfam" id="PF10317">
    <property type="entry name" value="7TM_GPCR_Srd"/>
    <property type="match status" value="1"/>
</dbReference>
<feature type="non-terminal residue" evidence="7">
    <location>
        <position position="149"/>
    </location>
</feature>
<comment type="caution">
    <text evidence="7">The sequence shown here is derived from an EMBL/GenBank/DDBJ whole genome shotgun (WGS) entry which is preliminary data.</text>
</comment>
<keyword evidence="5 6" id="KW-0472">Membrane</keyword>
<feature type="transmembrane region" description="Helical" evidence="6">
    <location>
        <begin position="42"/>
        <end position="60"/>
    </location>
</feature>
<keyword evidence="4 6" id="KW-1133">Transmembrane helix</keyword>
<evidence type="ECO:0000256" key="2">
    <source>
        <dbReference type="ARBA" id="ARBA00009166"/>
    </source>
</evidence>
<comment type="subcellular location">
    <subcellularLocation>
        <location evidence="1">Membrane</location>
        <topology evidence="1">Multi-pass membrane protein</topology>
    </subcellularLocation>
</comment>
<evidence type="ECO:0008006" key="9">
    <source>
        <dbReference type="Google" id="ProtNLM"/>
    </source>
</evidence>
<dbReference type="PANTHER" id="PTHR22945">
    <property type="entry name" value="SERPENTINE RECEPTOR, CLASS D DELTA"/>
    <property type="match status" value="1"/>
</dbReference>
<protein>
    <recommendedName>
        <fullName evidence="9">G protein-coupled receptor</fullName>
    </recommendedName>
</protein>
<name>A0AAN5CL44_9BILA</name>
<feature type="non-terminal residue" evidence="7">
    <location>
        <position position="1"/>
    </location>
</feature>
<feature type="transmembrane region" description="Helical" evidence="6">
    <location>
        <begin position="101"/>
        <end position="123"/>
    </location>
</feature>
<gene>
    <name evidence="7" type="ORF">PMAYCL1PPCAC_16554</name>
</gene>
<dbReference type="AlphaFoldDB" id="A0AAN5CL44"/>
<organism evidence="7 8">
    <name type="scientific">Pristionchus mayeri</name>
    <dbReference type="NCBI Taxonomy" id="1317129"/>
    <lineage>
        <taxon>Eukaryota</taxon>
        <taxon>Metazoa</taxon>
        <taxon>Ecdysozoa</taxon>
        <taxon>Nematoda</taxon>
        <taxon>Chromadorea</taxon>
        <taxon>Rhabditida</taxon>
        <taxon>Rhabditina</taxon>
        <taxon>Diplogasteromorpha</taxon>
        <taxon>Diplogasteroidea</taxon>
        <taxon>Neodiplogasteridae</taxon>
        <taxon>Pristionchus</taxon>
    </lineage>
</organism>
<dbReference type="Proteomes" id="UP001328107">
    <property type="component" value="Unassembled WGS sequence"/>
</dbReference>
<proteinExistence type="inferred from homology"/>
<evidence type="ECO:0000313" key="7">
    <source>
        <dbReference type="EMBL" id="GMR46359.1"/>
    </source>
</evidence>